<dbReference type="AlphaFoldDB" id="A0A1A7WXC3"/>
<name>A0A1A7WXC3_9TELE</name>
<protein>
    <submittedName>
        <fullName evidence="1">Ddb1 and cul4 associated factor 11</fullName>
    </submittedName>
</protein>
<evidence type="ECO:0000313" key="1">
    <source>
        <dbReference type="EMBL" id="SBP10209.1"/>
    </source>
</evidence>
<reference evidence="1" key="2">
    <citation type="submission" date="2016-06" db="EMBL/GenBank/DDBJ databases">
        <title>The genome of a short-lived fish provides insights into sex chromosome evolution and the genetic control of aging.</title>
        <authorList>
            <person name="Reichwald K."/>
            <person name="Felder M."/>
            <person name="Petzold A."/>
            <person name="Koch P."/>
            <person name="Groth M."/>
            <person name="Platzer M."/>
        </authorList>
    </citation>
    <scope>NUCLEOTIDE SEQUENCE</scope>
    <source>
        <tissue evidence="1">Brain</tissue>
    </source>
</reference>
<feature type="non-terminal residue" evidence="1">
    <location>
        <position position="41"/>
    </location>
</feature>
<gene>
    <name evidence="1" type="primary">DCAF11</name>
</gene>
<sequence>MFVHLGDISLTFNFHLFCSLGLNTDVCVCVRMRVGARSDWS</sequence>
<proteinExistence type="predicted"/>
<accession>A0A1A7WXC3</accession>
<organism evidence="1">
    <name type="scientific">Iconisemion striatum</name>
    <dbReference type="NCBI Taxonomy" id="60296"/>
    <lineage>
        <taxon>Eukaryota</taxon>
        <taxon>Metazoa</taxon>
        <taxon>Chordata</taxon>
        <taxon>Craniata</taxon>
        <taxon>Vertebrata</taxon>
        <taxon>Euteleostomi</taxon>
        <taxon>Actinopterygii</taxon>
        <taxon>Neopterygii</taxon>
        <taxon>Teleostei</taxon>
        <taxon>Neoteleostei</taxon>
        <taxon>Acanthomorphata</taxon>
        <taxon>Ovalentaria</taxon>
        <taxon>Atherinomorphae</taxon>
        <taxon>Cyprinodontiformes</taxon>
        <taxon>Nothobranchiidae</taxon>
        <taxon>Iconisemion</taxon>
    </lineage>
</organism>
<dbReference type="EMBL" id="HADW01008809">
    <property type="protein sequence ID" value="SBP10209.1"/>
    <property type="molecule type" value="Transcribed_RNA"/>
</dbReference>
<reference evidence="1" key="1">
    <citation type="submission" date="2016-05" db="EMBL/GenBank/DDBJ databases">
        <authorList>
            <person name="Lavstsen T."/>
            <person name="Jespersen J.S."/>
        </authorList>
    </citation>
    <scope>NUCLEOTIDE SEQUENCE</scope>
    <source>
        <tissue evidence="1">Brain</tissue>
    </source>
</reference>